<sequence length="200" mass="22717">MGKVKLTVLGISYSQTQSGAYALVLSEEKGSRRIPIIIGGYEAQAIAIQLEGLTPPRPLTHDLFLNFARSFGIDLIDVHIYKLEDGVFFSKLHCEDGRKELYIDSRTSDAVALALRFNCPIYTTEEIVEKAGITLEVEEYDEGETTIDSIQEDTPTDAFSAKLQRMSLEELKEYLDETVKNEEYEKATKIRDEIKRREKK</sequence>
<dbReference type="GO" id="GO:0004518">
    <property type="term" value="F:nuclease activity"/>
    <property type="evidence" value="ECO:0007669"/>
    <property type="project" value="InterPro"/>
</dbReference>
<organism evidence="3 4">
    <name type="scientific">Tenuifilum thalassicum</name>
    <dbReference type="NCBI Taxonomy" id="2590900"/>
    <lineage>
        <taxon>Bacteria</taxon>
        <taxon>Pseudomonadati</taxon>
        <taxon>Bacteroidota</taxon>
        <taxon>Bacteroidia</taxon>
        <taxon>Bacteroidales</taxon>
        <taxon>Tenuifilaceae</taxon>
        <taxon>Tenuifilum</taxon>
    </lineage>
</organism>
<dbReference type="Pfam" id="PF02577">
    <property type="entry name" value="BFN_dom"/>
    <property type="match status" value="1"/>
</dbReference>
<dbReference type="KEGG" id="ttz:FHG85_11560"/>
<dbReference type="PROSITE" id="PS51658">
    <property type="entry name" value="BFN"/>
    <property type="match status" value="1"/>
</dbReference>
<dbReference type="AlphaFoldDB" id="A0A7D3Y103"/>
<dbReference type="InterPro" id="IPR036104">
    <property type="entry name" value="BFN_sf"/>
</dbReference>
<dbReference type="Proteomes" id="UP000500961">
    <property type="component" value="Chromosome"/>
</dbReference>
<protein>
    <recommendedName>
        <fullName evidence="5">Bifunctional nuclease family protein</fullName>
    </recommendedName>
</protein>
<dbReference type="InterPro" id="IPR001943">
    <property type="entry name" value="UVR_dom"/>
</dbReference>
<gene>
    <name evidence="3" type="ORF">FHG85_11560</name>
</gene>
<dbReference type="PROSITE" id="PS50151">
    <property type="entry name" value="UVR"/>
    <property type="match status" value="1"/>
</dbReference>
<dbReference type="RefSeq" id="WP_173076054.1">
    <property type="nucleotide sequence ID" value="NZ_CP041345.1"/>
</dbReference>
<evidence type="ECO:0000313" key="3">
    <source>
        <dbReference type="EMBL" id="QKG80873.1"/>
    </source>
</evidence>
<accession>A0A7D3Y103</accession>
<feature type="domain" description="UVR" evidence="1">
    <location>
        <begin position="165"/>
        <end position="200"/>
    </location>
</feature>
<evidence type="ECO:0000259" key="2">
    <source>
        <dbReference type="PROSITE" id="PS51658"/>
    </source>
</evidence>
<dbReference type="EMBL" id="CP041345">
    <property type="protein sequence ID" value="QKG80873.1"/>
    <property type="molecule type" value="Genomic_DNA"/>
</dbReference>
<dbReference type="PANTHER" id="PTHR15160">
    <property type="entry name" value="VON HIPPEL-LINDAU PROTEIN"/>
    <property type="match status" value="1"/>
</dbReference>
<evidence type="ECO:0008006" key="5">
    <source>
        <dbReference type="Google" id="ProtNLM"/>
    </source>
</evidence>
<evidence type="ECO:0000313" key="4">
    <source>
        <dbReference type="Proteomes" id="UP000500961"/>
    </source>
</evidence>
<keyword evidence="4" id="KW-1185">Reference proteome</keyword>
<dbReference type="SUPFAM" id="SSF103256">
    <property type="entry name" value="Hypothetical protein TM0160"/>
    <property type="match status" value="1"/>
</dbReference>
<name>A0A7D3Y103_9BACT</name>
<feature type="domain" description="BFN" evidence="2">
    <location>
        <begin position="3"/>
        <end position="135"/>
    </location>
</feature>
<evidence type="ECO:0000259" key="1">
    <source>
        <dbReference type="PROSITE" id="PS50151"/>
    </source>
</evidence>
<reference evidence="3 4" key="1">
    <citation type="submission" date="2019-07" db="EMBL/GenBank/DDBJ databases">
        <title>Thalassofilum flectens gen. nov., sp. nov., a novel moderate thermophilic anaerobe from a shallow sea hot spring in Kunashir Island (Russia), representing a new family in the order Bacteroidales, and proposal of Thalassofilacea fam. nov.</title>
        <authorList>
            <person name="Kochetkova T.V."/>
            <person name="Podosokorskaya O.A."/>
            <person name="Novikov A."/>
            <person name="Elcheninov A.G."/>
            <person name="Toshchakov S.V."/>
            <person name="Kublanov I.V."/>
        </authorList>
    </citation>
    <scope>NUCLEOTIDE SEQUENCE [LARGE SCALE GENOMIC DNA]</scope>
    <source>
        <strain evidence="3 4">38-H</strain>
    </source>
</reference>
<proteinExistence type="predicted"/>
<dbReference type="Pfam" id="PF02151">
    <property type="entry name" value="UVR"/>
    <property type="match status" value="1"/>
</dbReference>
<dbReference type="PANTHER" id="PTHR15160:SF1">
    <property type="entry name" value="VON HIPPEL-LINDAU DISEASE TUMOR SUPPRESSOR"/>
    <property type="match status" value="1"/>
</dbReference>
<dbReference type="InterPro" id="IPR003729">
    <property type="entry name" value="Bi_nuclease_dom"/>
</dbReference>
<dbReference type="Gene3D" id="3.10.690.10">
    <property type="entry name" value="Bifunctional nuclease domain"/>
    <property type="match status" value="1"/>
</dbReference>